<dbReference type="EMBL" id="BAABBI010000004">
    <property type="protein sequence ID" value="GAA3790512.1"/>
    <property type="molecule type" value="Genomic_DNA"/>
</dbReference>
<evidence type="ECO:0000256" key="7">
    <source>
        <dbReference type="SAM" id="Phobius"/>
    </source>
</evidence>
<evidence type="ECO:0000256" key="5">
    <source>
        <dbReference type="ARBA" id="ARBA00022989"/>
    </source>
</evidence>
<dbReference type="PANTHER" id="PTHR33452">
    <property type="entry name" value="OXIDOREDUCTASE CATD-RELATED"/>
    <property type="match status" value="1"/>
</dbReference>
<evidence type="ECO:0000256" key="1">
    <source>
        <dbReference type="ARBA" id="ARBA00004651"/>
    </source>
</evidence>
<dbReference type="Pfam" id="PF07681">
    <property type="entry name" value="DoxX"/>
    <property type="match status" value="1"/>
</dbReference>
<dbReference type="InterPro" id="IPR051907">
    <property type="entry name" value="DoxX-like_oxidoreductase"/>
</dbReference>
<evidence type="ECO:0000256" key="3">
    <source>
        <dbReference type="ARBA" id="ARBA00022475"/>
    </source>
</evidence>
<comment type="subcellular location">
    <subcellularLocation>
        <location evidence="1">Cell membrane</location>
        <topology evidence="1">Multi-pass membrane protein</topology>
    </subcellularLocation>
</comment>
<evidence type="ECO:0000256" key="4">
    <source>
        <dbReference type="ARBA" id="ARBA00022692"/>
    </source>
</evidence>
<dbReference type="InterPro" id="IPR032808">
    <property type="entry name" value="DoxX"/>
</dbReference>
<keyword evidence="6 7" id="KW-0472">Membrane</keyword>
<comment type="similarity">
    <text evidence="2">Belongs to the DoxX family.</text>
</comment>
<evidence type="ECO:0000313" key="9">
    <source>
        <dbReference type="Proteomes" id="UP001501456"/>
    </source>
</evidence>
<feature type="transmembrane region" description="Helical" evidence="7">
    <location>
        <begin position="101"/>
        <end position="121"/>
    </location>
</feature>
<gene>
    <name evidence="8" type="ORF">GCM10022271_23540</name>
</gene>
<organism evidence="8 9">
    <name type="scientific">Corallibacter vietnamensis</name>
    <dbReference type="NCBI Taxonomy" id="904130"/>
    <lineage>
        <taxon>Bacteria</taxon>
        <taxon>Pseudomonadati</taxon>
        <taxon>Bacteroidota</taxon>
        <taxon>Flavobacteriia</taxon>
        <taxon>Flavobacteriales</taxon>
        <taxon>Flavobacteriaceae</taxon>
        <taxon>Corallibacter</taxon>
    </lineage>
</organism>
<dbReference type="Proteomes" id="UP001501456">
    <property type="component" value="Unassembled WGS sequence"/>
</dbReference>
<keyword evidence="9" id="KW-1185">Reference proteome</keyword>
<name>A0ABP7HBT6_9FLAO</name>
<accession>A0ABP7HBT6</accession>
<comment type="caution">
    <text evidence="8">The sequence shown here is derived from an EMBL/GenBank/DDBJ whole genome shotgun (WGS) entry which is preliminary data.</text>
</comment>
<protein>
    <submittedName>
        <fullName evidence="8">DoxX family protein</fullName>
    </submittedName>
</protein>
<reference evidence="9" key="1">
    <citation type="journal article" date="2019" name="Int. J. Syst. Evol. Microbiol.">
        <title>The Global Catalogue of Microorganisms (GCM) 10K type strain sequencing project: providing services to taxonomists for standard genome sequencing and annotation.</title>
        <authorList>
            <consortium name="The Broad Institute Genomics Platform"/>
            <consortium name="The Broad Institute Genome Sequencing Center for Infectious Disease"/>
            <person name="Wu L."/>
            <person name="Ma J."/>
        </authorList>
    </citation>
    <scope>NUCLEOTIDE SEQUENCE [LARGE SCALE GENOMIC DNA]</scope>
    <source>
        <strain evidence="9">JCM 17525</strain>
    </source>
</reference>
<feature type="transmembrane region" description="Helical" evidence="7">
    <location>
        <begin position="42"/>
        <end position="66"/>
    </location>
</feature>
<keyword evidence="5 7" id="KW-1133">Transmembrane helix</keyword>
<evidence type="ECO:0000256" key="6">
    <source>
        <dbReference type="ARBA" id="ARBA00023136"/>
    </source>
</evidence>
<keyword evidence="4 7" id="KW-0812">Transmembrane</keyword>
<feature type="transmembrane region" description="Helical" evidence="7">
    <location>
        <begin position="73"/>
        <end position="89"/>
    </location>
</feature>
<evidence type="ECO:0000313" key="8">
    <source>
        <dbReference type="EMBL" id="GAA3790512.1"/>
    </source>
</evidence>
<proteinExistence type="inferred from homology"/>
<sequence length="126" mass="13345">MLTKNHNHLALAILRIGLSALMLSHGIPKLAMLSDPSAFADPIGIGPTLSLILALIGEVLAPVLIIFGFKTKLATIPVIITMFVAAFVVHLQDDLGTKEKALLYLIGFIVVFLAGPGKFSIDGKNS</sequence>
<dbReference type="PANTHER" id="PTHR33452:SF1">
    <property type="entry name" value="INNER MEMBRANE PROTEIN YPHA-RELATED"/>
    <property type="match status" value="1"/>
</dbReference>
<evidence type="ECO:0000256" key="2">
    <source>
        <dbReference type="ARBA" id="ARBA00006679"/>
    </source>
</evidence>
<dbReference type="RefSeq" id="WP_344730802.1">
    <property type="nucleotide sequence ID" value="NZ_BAABBI010000004.1"/>
</dbReference>
<keyword evidence="3" id="KW-1003">Cell membrane</keyword>